<comment type="similarity">
    <text evidence="2">Belongs to the SYG1 (TC 2.A.94) family.</text>
</comment>
<dbReference type="GO" id="GO:0005802">
    <property type="term" value="C:trans-Golgi network"/>
    <property type="evidence" value="ECO:0007669"/>
    <property type="project" value="TreeGrafter"/>
</dbReference>
<proteinExistence type="inferred from homology"/>
<dbReference type="GO" id="GO:0006817">
    <property type="term" value="P:phosphate ion transport"/>
    <property type="evidence" value="ECO:0007669"/>
    <property type="project" value="UniProtKB-KW"/>
</dbReference>
<dbReference type="Pfam" id="PF03124">
    <property type="entry name" value="EXS"/>
    <property type="match status" value="2"/>
</dbReference>
<feature type="domain" description="EXS" evidence="13">
    <location>
        <begin position="386"/>
        <end position="580"/>
    </location>
</feature>
<feature type="transmembrane region" description="Helical" evidence="12">
    <location>
        <begin position="176"/>
        <end position="200"/>
    </location>
</feature>
<feature type="region of interest" description="Disordered" evidence="11">
    <location>
        <begin position="813"/>
        <end position="836"/>
    </location>
</feature>
<feature type="transmembrane region" description="Helical" evidence="12">
    <location>
        <begin position="262"/>
        <end position="282"/>
    </location>
</feature>
<evidence type="ECO:0000259" key="13">
    <source>
        <dbReference type="PROSITE" id="PS51380"/>
    </source>
</evidence>
<feature type="transmembrane region" description="Helical" evidence="12">
    <location>
        <begin position="1029"/>
        <end position="1048"/>
    </location>
</feature>
<gene>
    <name evidence="15" type="ORF">OLC1_LOCUS17558</name>
</gene>
<keyword evidence="7 12" id="KW-1133">Transmembrane helix</keyword>
<dbReference type="PANTHER" id="PTHR10783:SF124">
    <property type="entry name" value="PHOSPHATE TRANSPORTER PHO1 HOMOLOG 9"/>
    <property type="match status" value="1"/>
</dbReference>
<dbReference type="PROSITE" id="PS51382">
    <property type="entry name" value="SPX"/>
    <property type="match status" value="2"/>
</dbReference>
<feature type="transmembrane region" description="Helical" evidence="12">
    <location>
        <begin position="497"/>
        <end position="517"/>
    </location>
</feature>
<evidence type="ECO:0000313" key="16">
    <source>
        <dbReference type="Proteomes" id="UP001161247"/>
    </source>
</evidence>
<evidence type="ECO:0000256" key="3">
    <source>
        <dbReference type="ARBA" id="ARBA00022448"/>
    </source>
</evidence>
<evidence type="ECO:0000256" key="5">
    <source>
        <dbReference type="ARBA" id="ARBA00022592"/>
    </source>
</evidence>
<feature type="transmembrane region" description="Helical" evidence="12">
    <location>
        <begin position="302"/>
        <end position="323"/>
    </location>
</feature>
<evidence type="ECO:0000256" key="9">
    <source>
        <dbReference type="ARBA" id="ARBA00043939"/>
    </source>
</evidence>
<keyword evidence="16" id="KW-1185">Reference proteome</keyword>
<dbReference type="PANTHER" id="PTHR10783">
    <property type="entry name" value="XENOTROPIC AND POLYTROPIC RETROVIRUS RECEPTOR 1-RELATED"/>
    <property type="match status" value="1"/>
</dbReference>
<feature type="transmembrane region" description="Helical" evidence="12">
    <location>
        <begin position="1068"/>
        <end position="1088"/>
    </location>
</feature>
<evidence type="ECO:0000256" key="11">
    <source>
        <dbReference type="SAM" id="MobiDB-lite"/>
    </source>
</evidence>
<sequence length="1285" mass="148427">MDTIQEVEPSSGEGLLMVEVRPEKIKRDGITIPPLQVLGHVKINVEPETPVSTLKNAFGSSKSELSYSKSELKKAEETLKQAFVQFHQKLRFLKSYSFLNVLAFSKIMKKYDKVTSRKASKAYMKMVENSHLGNCDEITKMAERVEATVIKHFSNGNRSEGMKLLRPETKREKHRVTFFLGLLCGCSIALVAAVLVSIHARKLLRNAEGRDQYMRTIFPLYSLFGFIVLHLTLYSGNIYLWRHFRVNYPFIFGFKEGKGSMGYREVLLVASGLTMLTLAAVLSNLDMEMDPKTKGYQTLTELVPLALVTVVLLILFCPFNIIYRSSRFFLLQSAWHCLCAPLYKVTLPDFFLADQLTSQIQAFRCLEFYVCYYGWGDFKRRSNQCEKSRIYEIFYIVVAVIPFWVRVVQCLRRWGEEGDNFQLLNGVKYMSTIVAVVARTIFGLRKGVTWRIIAAATSGFTTVFSTYWDIVMDWGLLRRNSKNPWLRDKLLVSNKKVYFVAMVVNILLRLVWMQLIFDIQAPFLHRRAMIALVACLEILRRGIWNFFRLENEHLNNVEKYRAFKSVPLPFYYDEDKNLEEKNEIANNHQGYSTFNNNILPKTKRHEKRLALHTGHKVRWLIVQPTKMAKRMKFGKEFASQMVQEWQAAYMDFNYLKTLLKDVLNFRRINNISSSGSSSESQKSNQLKRRLSLYRTFSGLTRLSWKGGGGGSPNNKEDEVILVSEVQQSADAAGESDGFYQTMFLMSSDETGELELVFFRKLDEEFNKVVKFYREKVSEVKAEAEELSKQMDALIALRIKVDYPLMEFIKTDSSRNHGTIPSQVQSAASSSDGIRRGKSRMDTIQEVEPSSGEGLLMVEVRPEKIKKDGITIPPLQVLGHVKINVEPETPVSTLKNAFGSSKSELSYSKSELKKAEETLKQAFVQFHQKLRFLKSYSSLNVLAFSKIMKKYDKVTSRKATKAYMEMVENSSLGNCDEITKMAERVEATVVKHFSNGNRNEGMKLLRPETKKEKHSVTFFLGKRSMGYREVLLVASGLTVLTLAAVLSNLGMEMDPRTKRHQTLTELVPLALVMVQAFMCLEYYICYYGWGDFRKRLNTCQYSRVYDIFDILVAVIPFWVRVLQCLRRWFEEGDNHQLYNGLKYMSTIVAVVMRTIYSLRKGAIWRIMAAASSGFTTVYSTYWDIVMDWGLLRRSSKNPWLRDKLLVPNKKVVNILLRLVWMQLIFDIQAPFLHRKAMIALVACLEIIRRGIWNFFRLENEHLNNVGKYRAFRSVPLPFYYDEDKNM</sequence>
<evidence type="ECO:0000256" key="10">
    <source>
        <dbReference type="SAM" id="Coils"/>
    </source>
</evidence>
<dbReference type="InterPro" id="IPR004331">
    <property type="entry name" value="SPX_dom"/>
</dbReference>
<keyword evidence="3" id="KW-0813">Transport</keyword>
<feature type="compositionally biased region" description="Polar residues" evidence="11">
    <location>
        <begin position="815"/>
        <end position="831"/>
    </location>
</feature>
<feature type="domain" description="SPX" evidence="14">
    <location>
        <begin position="631"/>
        <end position="964"/>
    </location>
</feature>
<dbReference type="GO" id="GO:0005886">
    <property type="term" value="C:plasma membrane"/>
    <property type="evidence" value="ECO:0007669"/>
    <property type="project" value="UniProtKB-SubCell"/>
</dbReference>
<evidence type="ECO:0000256" key="7">
    <source>
        <dbReference type="ARBA" id="ARBA00022989"/>
    </source>
</evidence>
<evidence type="ECO:0000256" key="4">
    <source>
        <dbReference type="ARBA" id="ARBA00022475"/>
    </source>
</evidence>
<dbReference type="Proteomes" id="UP001161247">
    <property type="component" value="Chromosome 6"/>
</dbReference>
<dbReference type="Pfam" id="PF03105">
    <property type="entry name" value="SPX"/>
    <property type="match status" value="2"/>
</dbReference>
<feature type="domain" description="EXS" evidence="13">
    <location>
        <begin position="1099"/>
        <end position="1285"/>
    </location>
</feature>
<feature type="transmembrane region" description="Helical" evidence="12">
    <location>
        <begin position="427"/>
        <end position="445"/>
    </location>
</feature>
<dbReference type="GO" id="GO:0000822">
    <property type="term" value="F:inositol hexakisphosphate binding"/>
    <property type="evidence" value="ECO:0007669"/>
    <property type="project" value="TreeGrafter"/>
</dbReference>
<dbReference type="PROSITE" id="PS51380">
    <property type="entry name" value="EXS"/>
    <property type="match status" value="2"/>
</dbReference>
<feature type="transmembrane region" description="Helical" evidence="12">
    <location>
        <begin position="452"/>
        <end position="477"/>
    </location>
</feature>
<evidence type="ECO:0000256" key="8">
    <source>
        <dbReference type="ARBA" id="ARBA00023136"/>
    </source>
</evidence>
<comment type="subcellular location">
    <subcellularLocation>
        <location evidence="1">Cell membrane</location>
        <topology evidence="1">Multi-pass membrane protein</topology>
    </subcellularLocation>
</comment>
<keyword evidence="10" id="KW-0175">Coiled coil</keyword>
<feature type="transmembrane region" description="Helical" evidence="12">
    <location>
        <begin position="390"/>
        <end position="407"/>
    </location>
</feature>
<feature type="coiled-coil region" evidence="10">
    <location>
        <begin position="769"/>
        <end position="796"/>
    </location>
</feature>
<dbReference type="CDD" id="cd14476">
    <property type="entry name" value="SPX_PHO1_like"/>
    <property type="match status" value="1"/>
</dbReference>
<comment type="function">
    <text evidence="9">May transport inorganic phosphate (Pi).</text>
</comment>
<evidence type="ECO:0000256" key="6">
    <source>
        <dbReference type="ARBA" id="ARBA00022692"/>
    </source>
</evidence>
<name>A0AAV1DSD1_OLDCO</name>
<accession>A0AAV1DSD1</accession>
<evidence type="ECO:0000256" key="2">
    <source>
        <dbReference type="ARBA" id="ARBA00009665"/>
    </source>
</evidence>
<dbReference type="GO" id="GO:0016036">
    <property type="term" value="P:cellular response to phosphate starvation"/>
    <property type="evidence" value="ECO:0007669"/>
    <property type="project" value="TreeGrafter"/>
</dbReference>
<protein>
    <submittedName>
        <fullName evidence="15">OLC1v1009616C1</fullName>
    </submittedName>
</protein>
<evidence type="ECO:0000256" key="1">
    <source>
        <dbReference type="ARBA" id="ARBA00004651"/>
    </source>
</evidence>
<evidence type="ECO:0000313" key="15">
    <source>
        <dbReference type="EMBL" id="CAI9109739.1"/>
    </source>
</evidence>
<evidence type="ECO:0000259" key="14">
    <source>
        <dbReference type="PROSITE" id="PS51382"/>
    </source>
</evidence>
<dbReference type="EMBL" id="OX459123">
    <property type="protein sequence ID" value="CAI9109739.1"/>
    <property type="molecule type" value="Genomic_DNA"/>
</dbReference>
<keyword evidence="5" id="KW-0592">Phosphate transport</keyword>
<organism evidence="15 16">
    <name type="scientific">Oldenlandia corymbosa var. corymbosa</name>
    <dbReference type="NCBI Taxonomy" id="529605"/>
    <lineage>
        <taxon>Eukaryota</taxon>
        <taxon>Viridiplantae</taxon>
        <taxon>Streptophyta</taxon>
        <taxon>Embryophyta</taxon>
        <taxon>Tracheophyta</taxon>
        <taxon>Spermatophyta</taxon>
        <taxon>Magnoliopsida</taxon>
        <taxon>eudicotyledons</taxon>
        <taxon>Gunneridae</taxon>
        <taxon>Pentapetalae</taxon>
        <taxon>asterids</taxon>
        <taxon>lamiids</taxon>
        <taxon>Gentianales</taxon>
        <taxon>Rubiaceae</taxon>
        <taxon>Rubioideae</taxon>
        <taxon>Spermacoceae</taxon>
        <taxon>Hedyotis-Oldenlandia complex</taxon>
        <taxon>Oldenlandia</taxon>
    </lineage>
</organism>
<keyword evidence="8 12" id="KW-0472">Membrane</keyword>
<dbReference type="InterPro" id="IPR034092">
    <property type="entry name" value="PHO1_SPX"/>
</dbReference>
<feature type="transmembrane region" description="Helical" evidence="12">
    <location>
        <begin position="220"/>
        <end position="241"/>
    </location>
</feature>
<reference evidence="15" key="1">
    <citation type="submission" date="2023-03" db="EMBL/GenBank/DDBJ databases">
        <authorList>
            <person name="Julca I."/>
        </authorList>
    </citation>
    <scope>NUCLEOTIDE SEQUENCE</scope>
</reference>
<dbReference type="InterPro" id="IPR004342">
    <property type="entry name" value="EXS_C"/>
</dbReference>
<feature type="domain" description="SPX" evidence="14">
    <location>
        <begin position="1"/>
        <end position="125"/>
    </location>
</feature>
<keyword evidence="4" id="KW-1003">Cell membrane</keyword>
<evidence type="ECO:0000256" key="12">
    <source>
        <dbReference type="SAM" id="Phobius"/>
    </source>
</evidence>
<keyword evidence="6 12" id="KW-0812">Transmembrane</keyword>